<evidence type="ECO:0000313" key="2">
    <source>
        <dbReference type="Proteomes" id="UP000054721"/>
    </source>
</evidence>
<protein>
    <submittedName>
        <fullName evidence="1">Uncharacterized protein</fullName>
    </submittedName>
</protein>
<accession>A0A0V1KJW5</accession>
<sequence length="66" mass="7225">MAAAPMSKLNFASQTNGSICTTVNTNHMKNFQTNFCIQKFQDSCRNPPIAMLLRKAMPCDGKSGNV</sequence>
<reference evidence="1 2" key="1">
    <citation type="submission" date="2015-05" db="EMBL/GenBank/DDBJ databases">
        <title>Evolution of Trichinella species and genotypes.</title>
        <authorList>
            <person name="Korhonen P.K."/>
            <person name="Edoardo P."/>
            <person name="Giuseppe L.R."/>
            <person name="Gasser R.B."/>
        </authorList>
    </citation>
    <scope>NUCLEOTIDE SEQUENCE [LARGE SCALE GENOMIC DNA]</scope>
    <source>
        <strain evidence="1">ISS10</strain>
    </source>
</reference>
<dbReference type="Proteomes" id="UP000054721">
    <property type="component" value="Unassembled WGS sequence"/>
</dbReference>
<dbReference type="AlphaFoldDB" id="A0A0V1KJW5"/>
<comment type="caution">
    <text evidence="1">The sequence shown here is derived from an EMBL/GenBank/DDBJ whole genome shotgun (WGS) entry which is preliminary data.</text>
</comment>
<organism evidence="1 2">
    <name type="scientific">Trichinella nativa</name>
    <dbReference type="NCBI Taxonomy" id="6335"/>
    <lineage>
        <taxon>Eukaryota</taxon>
        <taxon>Metazoa</taxon>
        <taxon>Ecdysozoa</taxon>
        <taxon>Nematoda</taxon>
        <taxon>Enoplea</taxon>
        <taxon>Dorylaimia</taxon>
        <taxon>Trichinellida</taxon>
        <taxon>Trichinellidae</taxon>
        <taxon>Trichinella</taxon>
    </lineage>
</organism>
<dbReference type="EMBL" id="JYDW01000653">
    <property type="protein sequence ID" value="KRZ47609.1"/>
    <property type="molecule type" value="Genomic_DNA"/>
</dbReference>
<proteinExistence type="predicted"/>
<gene>
    <name evidence="1" type="ORF">T02_4300</name>
</gene>
<evidence type="ECO:0000313" key="1">
    <source>
        <dbReference type="EMBL" id="KRZ47609.1"/>
    </source>
</evidence>
<name>A0A0V1KJW5_9BILA</name>
<keyword evidence="2" id="KW-1185">Reference proteome</keyword>